<dbReference type="EMBL" id="QREG01000010">
    <property type="protein sequence ID" value="RED98402.1"/>
    <property type="molecule type" value="Genomic_DNA"/>
</dbReference>
<sequence>MKSILFLAVMCVMLAGCVKHALPAGNADYVFDERKNMGESDSIVLSDIVESTQLVLLETNKNCLISHLSGAWLMNDKILIADNRSENIFLFDSLGSYVTTIGKYGSGPGEYSTLWYVDFDAESERIFILDALQQKIISFLSSGQFIGEVKFKIGCQVKSFCYAGDDQFFIQPSPQPGQNISPLLLIDKNGGIVRSFFEENAIYTSSSFRNGSFKRYKNTIRFFPSYFSKIYSFDGNDLSEWIEIVPEFSVDLDLLERLQAKQGRGELDDQGLPFSASNEYTGMWGIQNYLETDRMINFFYKSSNKLLFVFVDKFTGQVKKAKIVDDLFAGQTTINVCDSGPEYLLYELKFPDI</sequence>
<gene>
    <name evidence="2" type="ORF">C7460_11074</name>
</gene>
<keyword evidence="1" id="KW-0732">Signal</keyword>
<dbReference type="OrthoDB" id="823219at2"/>
<dbReference type="Gene3D" id="2.120.10.30">
    <property type="entry name" value="TolB, C-terminal domain"/>
    <property type="match status" value="1"/>
</dbReference>
<organism evidence="2 3">
    <name type="scientific">Marinoscillum furvescens DSM 4134</name>
    <dbReference type="NCBI Taxonomy" id="1122208"/>
    <lineage>
        <taxon>Bacteria</taxon>
        <taxon>Pseudomonadati</taxon>
        <taxon>Bacteroidota</taxon>
        <taxon>Cytophagia</taxon>
        <taxon>Cytophagales</taxon>
        <taxon>Reichenbachiellaceae</taxon>
        <taxon>Marinoscillum</taxon>
    </lineage>
</organism>
<dbReference type="InterPro" id="IPR011042">
    <property type="entry name" value="6-blade_b-propeller_TolB-like"/>
</dbReference>
<evidence type="ECO:0000256" key="1">
    <source>
        <dbReference type="SAM" id="SignalP"/>
    </source>
</evidence>
<dbReference type="Pfam" id="PF17170">
    <property type="entry name" value="DUF5128"/>
    <property type="match status" value="1"/>
</dbReference>
<evidence type="ECO:0000313" key="2">
    <source>
        <dbReference type="EMBL" id="RED98402.1"/>
    </source>
</evidence>
<feature type="chain" id="PRO_5017700519" evidence="1">
    <location>
        <begin position="22"/>
        <end position="353"/>
    </location>
</feature>
<dbReference type="Proteomes" id="UP000256779">
    <property type="component" value="Unassembled WGS sequence"/>
</dbReference>
<feature type="signal peptide" evidence="1">
    <location>
        <begin position="1"/>
        <end position="21"/>
    </location>
</feature>
<dbReference type="AlphaFoldDB" id="A0A3D9L230"/>
<dbReference type="RefSeq" id="WP_115868358.1">
    <property type="nucleotide sequence ID" value="NZ_QREG01000010.1"/>
</dbReference>
<reference evidence="2 3" key="1">
    <citation type="submission" date="2018-07" db="EMBL/GenBank/DDBJ databases">
        <title>Genomic Encyclopedia of Type Strains, Phase IV (KMG-IV): sequencing the most valuable type-strain genomes for metagenomic binning, comparative biology and taxonomic classification.</title>
        <authorList>
            <person name="Goeker M."/>
        </authorList>
    </citation>
    <scope>NUCLEOTIDE SEQUENCE [LARGE SCALE GENOMIC DNA]</scope>
    <source>
        <strain evidence="2 3">DSM 4134</strain>
    </source>
</reference>
<dbReference type="PROSITE" id="PS51257">
    <property type="entry name" value="PROKAR_LIPOPROTEIN"/>
    <property type="match status" value="1"/>
</dbReference>
<comment type="caution">
    <text evidence="2">The sequence shown here is derived from an EMBL/GenBank/DDBJ whole genome shotgun (WGS) entry which is preliminary data.</text>
</comment>
<proteinExistence type="predicted"/>
<evidence type="ECO:0000313" key="3">
    <source>
        <dbReference type="Proteomes" id="UP000256779"/>
    </source>
</evidence>
<dbReference type="SUPFAM" id="SSF50969">
    <property type="entry name" value="YVTN repeat-like/Quinoprotein amine dehydrogenase"/>
    <property type="match status" value="1"/>
</dbReference>
<protein>
    <submittedName>
        <fullName evidence="2">6-bladed beta-propeller protein</fullName>
    </submittedName>
</protein>
<keyword evidence="3" id="KW-1185">Reference proteome</keyword>
<name>A0A3D9L230_MARFU</name>
<dbReference type="InterPro" id="IPR011044">
    <property type="entry name" value="Quino_amine_DH_bsu"/>
</dbReference>
<accession>A0A3D9L230</accession>